<reference evidence="3" key="1">
    <citation type="journal article" date="2021" name="Nat. Commun.">
        <title>Genetic determinants of endophytism in the Arabidopsis root mycobiome.</title>
        <authorList>
            <person name="Mesny F."/>
            <person name="Miyauchi S."/>
            <person name="Thiergart T."/>
            <person name="Pickel B."/>
            <person name="Atanasova L."/>
            <person name="Karlsson M."/>
            <person name="Huettel B."/>
            <person name="Barry K.W."/>
            <person name="Haridas S."/>
            <person name="Chen C."/>
            <person name="Bauer D."/>
            <person name="Andreopoulos W."/>
            <person name="Pangilinan J."/>
            <person name="LaButti K."/>
            <person name="Riley R."/>
            <person name="Lipzen A."/>
            <person name="Clum A."/>
            <person name="Drula E."/>
            <person name="Henrissat B."/>
            <person name="Kohler A."/>
            <person name="Grigoriev I.V."/>
            <person name="Martin F.M."/>
            <person name="Hacquard S."/>
        </authorList>
    </citation>
    <scope>NUCLEOTIDE SEQUENCE</scope>
    <source>
        <strain evidence="3">MPI-SDFR-AT-0120</strain>
    </source>
</reference>
<accession>A0A8K0QX56</accession>
<evidence type="ECO:0000256" key="1">
    <source>
        <dbReference type="SAM" id="MobiDB-lite"/>
    </source>
</evidence>
<name>A0A8K0QX56_9PLEO</name>
<feature type="compositionally biased region" description="Pro residues" evidence="1">
    <location>
        <begin position="223"/>
        <end position="235"/>
    </location>
</feature>
<keyword evidence="2" id="KW-1133">Transmembrane helix</keyword>
<comment type="caution">
    <text evidence="3">The sequence shown here is derived from an EMBL/GenBank/DDBJ whole genome shotgun (WGS) entry which is preliminary data.</text>
</comment>
<proteinExistence type="predicted"/>
<sequence>MEQNPQRQQCFTLTPPSSIACYDCDFVLAYLIDRQTVIILTVQCAVHVYLSSLFSPLPFLHHKSIPLNPKSKSLDTDTFFQHIANKIIDEMPSHPPTDTQSEVNGFVDVESGAHPRRVDLRPKPSAMTEFLRKRTVRVVLILVLIVPGCVIVAGGTTYGLHKVDKRSVAASPSTETTAPMPSNWIQAGSSLPTHFTPTGKAHLLMGRIPGHLNPTPSPQVELPAPPPAASPAPEPIDPDALRELFFYPRPGKVRDVHRLVSPPLSELATVETKSSNMMTTFDWPRAESQSLKLVQTETDTPASSPTGEPIDPDALQEFYYPRPW</sequence>
<organism evidence="3 4">
    <name type="scientific">Paraphoma chrysanthemicola</name>
    <dbReference type="NCBI Taxonomy" id="798071"/>
    <lineage>
        <taxon>Eukaryota</taxon>
        <taxon>Fungi</taxon>
        <taxon>Dikarya</taxon>
        <taxon>Ascomycota</taxon>
        <taxon>Pezizomycotina</taxon>
        <taxon>Dothideomycetes</taxon>
        <taxon>Pleosporomycetidae</taxon>
        <taxon>Pleosporales</taxon>
        <taxon>Pleosporineae</taxon>
        <taxon>Phaeosphaeriaceae</taxon>
        <taxon>Paraphoma</taxon>
    </lineage>
</organism>
<feature type="region of interest" description="Disordered" evidence="1">
    <location>
        <begin position="294"/>
        <end position="324"/>
    </location>
</feature>
<feature type="transmembrane region" description="Helical" evidence="2">
    <location>
        <begin position="138"/>
        <end position="160"/>
    </location>
</feature>
<evidence type="ECO:0000256" key="2">
    <source>
        <dbReference type="SAM" id="Phobius"/>
    </source>
</evidence>
<dbReference type="PROSITE" id="PS51257">
    <property type="entry name" value="PROKAR_LIPOPROTEIN"/>
    <property type="match status" value="1"/>
</dbReference>
<gene>
    <name evidence="3" type="ORF">FB567DRAFT_186752</name>
</gene>
<dbReference type="EMBL" id="JAGMVJ010000020">
    <property type="protein sequence ID" value="KAH7075252.1"/>
    <property type="molecule type" value="Genomic_DNA"/>
</dbReference>
<feature type="region of interest" description="Disordered" evidence="1">
    <location>
        <begin position="209"/>
        <end position="235"/>
    </location>
</feature>
<protein>
    <recommendedName>
        <fullName evidence="5">Transmembrane protein</fullName>
    </recommendedName>
</protein>
<evidence type="ECO:0000313" key="4">
    <source>
        <dbReference type="Proteomes" id="UP000813461"/>
    </source>
</evidence>
<keyword evidence="2" id="KW-0812">Transmembrane</keyword>
<keyword evidence="2" id="KW-0472">Membrane</keyword>
<keyword evidence="4" id="KW-1185">Reference proteome</keyword>
<feature type="compositionally biased region" description="Polar residues" evidence="1">
    <location>
        <begin position="294"/>
        <end position="306"/>
    </location>
</feature>
<dbReference type="OrthoDB" id="10412047at2759"/>
<dbReference type="AlphaFoldDB" id="A0A8K0QX56"/>
<dbReference type="Proteomes" id="UP000813461">
    <property type="component" value="Unassembled WGS sequence"/>
</dbReference>
<evidence type="ECO:0008006" key="5">
    <source>
        <dbReference type="Google" id="ProtNLM"/>
    </source>
</evidence>
<evidence type="ECO:0000313" key="3">
    <source>
        <dbReference type="EMBL" id="KAH7075252.1"/>
    </source>
</evidence>